<dbReference type="AlphaFoldDB" id="A0AAX2J788"/>
<evidence type="ECO:0000256" key="1">
    <source>
        <dbReference type="ARBA" id="ARBA00005947"/>
    </source>
</evidence>
<dbReference type="EC" id="3.5.1.-" evidence="3"/>
<dbReference type="InterPro" id="IPR023696">
    <property type="entry name" value="Ureohydrolase_dom_sf"/>
</dbReference>
<dbReference type="PRINTS" id="PR01270">
    <property type="entry name" value="HDASUPER"/>
</dbReference>
<evidence type="ECO:0000313" key="4">
    <source>
        <dbReference type="Proteomes" id="UP000248598"/>
    </source>
</evidence>
<dbReference type="GeneID" id="93263307"/>
<dbReference type="InterPro" id="IPR000286">
    <property type="entry name" value="HDACs"/>
</dbReference>
<accession>A0AAX2J788</accession>
<dbReference type="GO" id="GO:0040029">
    <property type="term" value="P:epigenetic regulation of gene expression"/>
    <property type="evidence" value="ECO:0007669"/>
    <property type="project" value="TreeGrafter"/>
</dbReference>
<organism evidence="3 4">
    <name type="scientific">Kingella kingae</name>
    <dbReference type="NCBI Taxonomy" id="504"/>
    <lineage>
        <taxon>Bacteria</taxon>
        <taxon>Pseudomonadati</taxon>
        <taxon>Pseudomonadota</taxon>
        <taxon>Betaproteobacteria</taxon>
        <taxon>Neisseriales</taxon>
        <taxon>Neisseriaceae</taxon>
        <taxon>Kingella</taxon>
    </lineage>
</organism>
<dbReference type="InterPro" id="IPR023801">
    <property type="entry name" value="His_deacetylse_dom"/>
</dbReference>
<gene>
    <name evidence="3" type="primary">hdaH</name>
    <name evidence="3" type="ORF">NCTC10529_02048</name>
</gene>
<dbReference type="RefSeq" id="WP_003787564.1">
    <property type="nucleotide sequence ID" value="NZ_CP091518.1"/>
</dbReference>
<dbReference type="GO" id="GO:0016787">
    <property type="term" value="F:hydrolase activity"/>
    <property type="evidence" value="ECO:0007669"/>
    <property type="project" value="UniProtKB-KW"/>
</dbReference>
<dbReference type="SUPFAM" id="SSF52768">
    <property type="entry name" value="Arginase/deacetylase"/>
    <property type="match status" value="1"/>
</dbReference>
<dbReference type="GO" id="GO:0004407">
    <property type="term" value="F:histone deacetylase activity"/>
    <property type="evidence" value="ECO:0007669"/>
    <property type="project" value="TreeGrafter"/>
</dbReference>
<name>A0AAX2J788_KINKI</name>
<dbReference type="Pfam" id="PF00850">
    <property type="entry name" value="Hist_deacetyl"/>
    <property type="match status" value="1"/>
</dbReference>
<protein>
    <submittedName>
        <fullName evidence="3">Histone deacetylase-like amidohydrolase</fullName>
        <ecNumber evidence="3">3.5.1.-</ecNumber>
    </submittedName>
</protein>
<reference evidence="3 4" key="1">
    <citation type="submission" date="2018-06" db="EMBL/GenBank/DDBJ databases">
        <authorList>
            <consortium name="Pathogen Informatics"/>
            <person name="Doyle S."/>
        </authorList>
    </citation>
    <scope>NUCLEOTIDE SEQUENCE [LARGE SCALE GENOMIC DNA]</scope>
    <source>
        <strain evidence="3 4">NCTC10529</strain>
    </source>
</reference>
<evidence type="ECO:0000259" key="2">
    <source>
        <dbReference type="Pfam" id="PF00850"/>
    </source>
</evidence>
<dbReference type="Gene3D" id="3.40.800.20">
    <property type="entry name" value="Histone deacetylase domain"/>
    <property type="match status" value="1"/>
</dbReference>
<dbReference type="CDD" id="cd11599">
    <property type="entry name" value="HDAC_classII_2"/>
    <property type="match status" value="1"/>
</dbReference>
<evidence type="ECO:0000313" key="3">
    <source>
        <dbReference type="EMBL" id="SQH25834.1"/>
    </source>
</evidence>
<proteinExistence type="inferred from homology"/>
<feature type="domain" description="Histone deacetylase" evidence="2">
    <location>
        <begin position="54"/>
        <end position="338"/>
    </location>
</feature>
<comment type="similarity">
    <text evidence="1">Belongs to the histone deacetylase family.</text>
</comment>
<keyword evidence="3" id="KW-0378">Hydrolase</keyword>
<dbReference type="Proteomes" id="UP000248598">
    <property type="component" value="Chromosome 1"/>
</dbReference>
<dbReference type="InterPro" id="IPR037138">
    <property type="entry name" value="His_deacetylse_dom_sf"/>
</dbReference>
<dbReference type="PANTHER" id="PTHR10625">
    <property type="entry name" value="HISTONE DEACETYLASE HDAC1-RELATED"/>
    <property type="match status" value="1"/>
</dbReference>
<dbReference type="PANTHER" id="PTHR10625:SF10">
    <property type="entry name" value="HISTONE DEACETYLASE HDAC1"/>
    <property type="match status" value="1"/>
</dbReference>
<dbReference type="EMBL" id="LS483426">
    <property type="protein sequence ID" value="SQH25834.1"/>
    <property type="molecule type" value="Genomic_DNA"/>
</dbReference>
<sequence length="347" mass="38660">MDSSLYRKPPIIIAQLLSQYRYWRRKLLRLLDIKGRSAWIYSPDCQAHFAGSLHPESPERTNAIARALKNSGLWILLQKIEAPEVSDIQLARVHTRRYLSSLESQVPQTGSVKINEDTFLSRDSLQAARKAAGAAVKAVDLVMTKQAKNAFCAVRPPGHHAHADKASGFCFINNIAVAAMHAIAEYRLERVAILDFDLHHGDGTEDIFRDDNRVMLLSTFEHPLYPFCGTEYTGSNPNIANTPLKAGDGSNAFRDAVRQVWLPKLEQFQPQLILLSAGFDAHRDDPLGHLNLTEADFEWLTKKVMLLANRYAKGRIVSVLEGGYQLSSLASSAKAHIACLVKASPFF</sequence>